<evidence type="ECO:0000256" key="2">
    <source>
        <dbReference type="SAM" id="MobiDB-lite"/>
    </source>
</evidence>
<accession>A0AAW0MAY9</accession>
<dbReference type="GO" id="GO:0016787">
    <property type="term" value="F:hydrolase activity"/>
    <property type="evidence" value="ECO:0007669"/>
    <property type="project" value="InterPro"/>
</dbReference>
<dbReference type="InterPro" id="IPR050466">
    <property type="entry name" value="Carboxylest/Gibb_receptor"/>
</dbReference>
<dbReference type="InterPro" id="IPR013094">
    <property type="entry name" value="AB_hydrolase_3"/>
</dbReference>
<dbReference type="Gene3D" id="3.40.50.1820">
    <property type="entry name" value="alpha/beta hydrolase"/>
    <property type="match status" value="1"/>
</dbReference>
<feature type="region of interest" description="Disordered" evidence="2">
    <location>
        <begin position="120"/>
        <end position="145"/>
    </location>
</feature>
<dbReference type="AlphaFoldDB" id="A0AAW0MAY9"/>
<dbReference type="PANTHER" id="PTHR23024:SF551">
    <property type="entry name" value="2-HYDROXYISOFLAVANONE DEHYDRATASE-LIKE"/>
    <property type="match status" value="1"/>
</dbReference>
<dbReference type="InterPro" id="IPR029058">
    <property type="entry name" value="AB_hydrolase_fold"/>
</dbReference>
<organism evidence="4">
    <name type="scientific">Quercus suber</name>
    <name type="common">Cork oak</name>
    <dbReference type="NCBI Taxonomy" id="58331"/>
    <lineage>
        <taxon>Eukaryota</taxon>
        <taxon>Viridiplantae</taxon>
        <taxon>Streptophyta</taxon>
        <taxon>Embryophyta</taxon>
        <taxon>Tracheophyta</taxon>
        <taxon>Spermatophyta</taxon>
        <taxon>Magnoliopsida</taxon>
        <taxon>eudicotyledons</taxon>
        <taxon>Gunneridae</taxon>
        <taxon>Pentapetalae</taxon>
        <taxon>rosids</taxon>
        <taxon>fabids</taxon>
        <taxon>Fagales</taxon>
        <taxon>Fagaceae</taxon>
        <taxon>Quercus</taxon>
    </lineage>
</organism>
<evidence type="ECO:0000313" key="4">
    <source>
        <dbReference type="EMBL" id="KAK7860438.1"/>
    </source>
</evidence>
<reference evidence="4" key="3">
    <citation type="submission" date="2023-07" db="EMBL/GenBank/DDBJ databases">
        <title>An improved reference 1 genome and first organelle genomes of Quercus suber.</title>
        <authorList>
            <consortium name="Genosuber Consortium"/>
            <person name="Usie A."/>
            <person name="Serra O."/>
            <person name="Barros P."/>
        </authorList>
    </citation>
    <scope>NUCLEOTIDE SEQUENCE</scope>
    <source>
        <strain evidence="4">HL8</strain>
        <tissue evidence="4">Leaves</tissue>
    </source>
</reference>
<proteinExistence type="inferred from homology"/>
<comment type="similarity">
    <text evidence="1">Belongs to the 'GDXG' lipolytic enzyme family.</text>
</comment>
<gene>
    <name evidence="4" type="primary">HIDM_2</name>
    <name evidence="4" type="ORF">CFP56_036763</name>
</gene>
<reference evidence="4" key="2">
    <citation type="journal article" date="2018" name="Sci. Data">
        <title>The draft genome sequence of cork oak.</title>
        <authorList>
            <person name="Ramos A.M."/>
            <person name="Usie A."/>
            <person name="Barbosa P."/>
            <person name="Barros P.M."/>
            <person name="Capote T."/>
            <person name="Chaves I."/>
            <person name="Simoes F."/>
            <person name="Abreu I."/>
            <person name="Carrasquinho I."/>
            <person name="Faro C."/>
            <person name="Guimaraes J.B."/>
            <person name="Mendonca D."/>
            <person name="Nobrega F."/>
            <person name="Rodrigues L."/>
            <person name="Saibo N.J.M."/>
            <person name="Varela M.C."/>
            <person name="Egas C."/>
            <person name="Matos J."/>
            <person name="Miguel C.M."/>
            <person name="Oliveira M.M."/>
            <person name="Ricardo C.P."/>
            <person name="Goncalves S."/>
        </authorList>
    </citation>
    <scope>NUCLEOTIDE SEQUENCE [LARGE SCALE GENOMIC DNA]</scope>
    <source>
        <strain evidence="4">HL8</strain>
    </source>
</reference>
<reference evidence="4" key="1">
    <citation type="submission" date="2017-12" db="EMBL/GenBank/DDBJ databases">
        <authorList>
            <person name="Barbosa P."/>
            <person name="Usie A."/>
            <person name="Ramos A.M."/>
        </authorList>
    </citation>
    <scope>NUCLEOTIDE SEQUENCE</scope>
    <source>
        <strain evidence="4">HL8</strain>
        <tissue evidence="4">Leaves</tissue>
    </source>
</reference>
<dbReference type="Pfam" id="PF07859">
    <property type="entry name" value="Abhydrolase_3"/>
    <property type="match status" value="1"/>
</dbReference>
<feature type="domain" description="Alpha/beta hydrolase fold-3" evidence="3">
    <location>
        <begin position="171"/>
        <end position="292"/>
    </location>
</feature>
<comment type="caution">
    <text evidence="4">The sequence shown here is derived from an EMBL/GenBank/DDBJ whole genome shotgun (WGS) entry which is preliminary data.</text>
</comment>
<sequence>MAWVHSGNRQRGGNLLIILISHHKYPYPSALKMSLKLTHSNFLIWKTQLMFESEVMLRFLNGEFAIPKKKTFCKLSLIVSFIHFLSFSTKAAMTSTTKEIDLEILPFIRVYKDGSVERLEGSPFAPPTPDQDPETGVSSKDKTISENPSVSARLYLSKLTDHTQNQKLPILVYFHGGAFCIESAFGSHYHRYLNSLVSQVHVLAISVEYRLAPEYLLPAAYEDSWAALQWVASQSAGNDKEPWLINNGDFGRIFIGGDSAGGNIVHNMAMRAGVESLPCSVKISGAYLVHPYFFSSQAYGKSGWKGEIELFEVEEEGHIFHIFNIESENAKAMIKRLASFIFNFASSR</sequence>
<evidence type="ECO:0000259" key="3">
    <source>
        <dbReference type="Pfam" id="PF07859"/>
    </source>
</evidence>
<dbReference type="SUPFAM" id="SSF53474">
    <property type="entry name" value="alpha/beta-Hydrolases"/>
    <property type="match status" value="1"/>
</dbReference>
<dbReference type="PANTHER" id="PTHR23024">
    <property type="entry name" value="ARYLACETAMIDE DEACETYLASE"/>
    <property type="match status" value="1"/>
</dbReference>
<name>A0AAW0MAY9_QUESU</name>
<dbReference type="EMBL" id="PKMF04000006">
    <property type="protein sequence ID" value="KAK7860438.1"/>
    <property type="molecule type" value="Genomic_DNA"/>
</dbReference>
<evidence type="ECO:0000256" key="1">
    <source>
        <dbReference type="ARBA" id="ARBA00010515"/>
    </source>
</evidence>
<protein>
    <submittedName>
        <fullName evidence="4">2-hydroxyisoflavanone dehydratase</fullName>
    </submittedName>
</protein>